<dbReference type="RefSeq" id="XP_039141213.1">
    <property type="nucleotide sequence ID" value="XM_039285279.1"/>
</dbReference>
<dbReference type="PANTHER" id="PTHR33067">
    <property type="entry name" value="RNA-DIRECTED DNA POLYMERASE-RELATED"/>
    <property type="match status" value="1"/>
</dbReference>
<evidence type="ECO:0000313" key="1">
    <source>
        <dbReference type="Proteomes" id="UP001515500"/>
    </source>
</evidence>
<organism evidence="1 2">
    <name type="scientific">Dioscorea cayennensis subsp. rotundata</name>
    <name type="common">White Guinea yam</name>
    <name type="synonym">Dioscorea rotundata</name>
    <dbReference type="NCBI Taxonomy" id="55577"/>
    <lineage>
        <taxon>Eukaryota</taxon>
        <taxon>Viridiplantae</taxon>
        <taxon>Streptophyta</taxon>
        <taxon>Embryophyta</taxon>
        <taxon>Tracheophyta</taxon>
        <taxon>Spermatophyta</taxon>
        <taxon>Magnoliopsida</taxon>
        <taxon>Liliopsida</taxon>
        <taxon>Dioscoreales</taxon>
        <taxon>Dioscoreaceae</taxon>
        <taxon>Dioscorea</taxon>
    </lineage>
</organism>
<dbReference type="GeneID" id="120278491"/>
<gene>
    <name evidence="2" type="primary">LOC120278491</name>
</gene>
<dbReference type="Gene3D" id="2.40.70.10">
    <property type="entry name" value="Acid Proteases"/>
    <property type="match status" value="1"/>
</dbReference>
<keyword evidence="1" id="KW-1185">Reference proteome</keyword>
<name>A0AB40CT19_DIOCR</name>
<proteinExistence type="predicted"/>
<accession>A0AB40CT19</accession>
<dbReference type="AlphaFoldDB" id="A0AB40CT19"/>
<dbReference type="InterPro" id="IPR021109">
    <property type="entry name" value="Peptidase_aspartic_dom_sf"/>
</dbReference>
<dbReference type="PANTHER" id="PTHR33067:SF35">
    <property type="entry name" value="ASPARTIC PEPTIDASE DDI1-TYPE DOMAIN-CONTAINING PROTEIN"/>
    <property type="match status" value="1"/>
</dbReference>
<sequence length="133" mass="15593">MTLQLADCSVRHPRGIIEDVLIKVGKYNFLADFVVLNVDEDMEVLLSFGRSLLHTFKAFIDMDGGKMTLCIGEEKIIYRLAEAIKHSLDFDDIYYFLDVTNESTNEYSQEFLYPDPYENWSYIEKEEMSKHEE</sequence>
<dbReference type="Proteomes" id="UP001515500">
    <property type="component" value="Chromosome 16"/>
</dbReference>
<evidence type="ECO:0000313" key="2">
    <source>
        <dbReference type="RefSeq" id="XP_039141213.1"/>
    </source>
</evidence>
<reference evidence="2" key="1">
    <citation type="submission" date="2025-08" db="UniProtKB">
        <authorList>
            <consortium name="RefSeq"/>
        </authorList>
    </citation>
    <scope>IDENTIFICATION</scope>
</reference>
<protein>
    <submittedName>
        <fullName evidence="2">Uncharacterized protein LOC120278491</fullName>
    </submittedName>
</protein>